<dbReference type="Proteomes" id="UP000270094">
    <property type="component" value="Unassembled WGS sequence"/>
</dbReference>
<keyword evidence="3" id="KW-1185">Reference proteome</keyword>
<proteinExistence type="predicted"/>
<accession>A0A3P7LSM0</accession>
<feature type="region of interest" description="Disordered" evidence="1">
    <location>
        <begin position="54"/>
        <end position="75"/>
    </location>
</feature>
<reference evidence="2 3" key="1">
    <citation type="submission" date="2018-11" db="EMBL/GenBank/DDBJ databases">
        <authorList>
            <consortium name="Pathogen Informatics"/>
        </authorList>
    </citation>
    <scope>NUCLEOTIDE SEQUENCE [LARGE SCALE GENOMIC DNA]</scope>
</reference>
<protein>
    <submittedName>
        <fullName evidence="2">Uncharacterized protein</fullName>
    </submittedName>
</protein>
<organism evidence="2 3">
    <name type="scientific">Strongylus vulgaris</name>
    <name type="common">Blood worm</name>
    <dbReference type="NCBI Taxonomy" id="40348"/>
    <lineage>
        <taxon>Eukaryota</taxon>
        <taxon>Metazoa</taxon>
        <taxon>Ecdysozoa</taxon>
        <taxon>Nematoda</taxon>
        <taxon>Chromadorea</taxon>
        <taxon>Rhabditida</taxon>
        <taxon>Rhabditina</taxon>
        <taxon>Rhabditomorpha</taxon>
        <taxon>Strongyloidea</taxon>
        <taxon>Strongylidae</taxon>
        <taxon>Strongylus</taxon>
    </lineage>
</organism>
<evidence type="ECO:0000313" key="3">
    <source>
        <dbReference type="Proteomes" id="UP000270094"/>
    </source>
</evidence>
<dbReference type="EMBL" id="UYYB01116065">
    <property type="protein sequence ID" value="VDM82108.1"/>
    <property type="molecule type" value="Genomic_DNA"/>
</dbReference>
<evidence type="ECO:0000313" key="2">
    <source>
        <dbReference type="EMBL" id="VDM82108.1"/>
    </source>
</evidence>
<dbReference type="AlphaFoldDB" id="A0A3P7LSM0"/>
<name>A0A3P7LSM0_STRVU</name>
<sequence>MASFGGFEAAVPVVHAAPMAIAAPVYPAVHSFYHHHHGLPVEVRNTMRTTDKEAGHFSGTMHRSSDFGFPFHKRN</sequence>
<dbReference type="OrthoDB" id="5823404at2759"/>
<gene>
    <name evidence="2" type="ORF">SVUK_LOCUS17106</name>
</gene>
<evidence type="ECO:0000256" key="1">
    <source>
        <dbReference type="SAM" id="MobiDB-lite"/>
    </source>
</evidence>